<feature type="region of interest" description="Disordered" evidence="12">
    <location>
        <begin position="120"/>
        <end position="142"/>
    </location>
</feature>
<evidence type="ECO:0000256" key="8">
    <source>
        <dbReference type="ARBA" id="ARBA00023159"/>
    </source>
</evidence>
<dbReference type="Pfam" id="PF02742">
    <property type="entry name" value="Fe_dep_repr_C"/>
    <property type="match status" value="1"/>
</dbReference>
<comment type="subunit">
    <text evidence="3">Homodimer.</text>
</comment>
<evidence type="ECO:0000256" key="5">
    <source>
        <dbReference type="ARBA" id="ARBA00022491"/>
    </source>
</evidence>
<evidence type="ECO:0000256" key="4">
    <source>
        <dbReference type="ARBA" id="ARBA00022490"/>
    </source>
</evidence>
<dbReference type="Gene3D" id="1.10.10.10">
    <property type="entry name" value="Winged helix-like DNA-binding domain superfamily/Winged helix DNA-binding domain"/>
    <property type="match status" value="1"/>
</dbReference>
<evidence type="ECO:0000256" key="1">
    <source>
        <dbReference type="ARBA" id="ARBA00004496"/>
    </source>
</evidence>
<dbReference type="PANTHER" id="PTHR33238">
    <property type="entry name" value="IRON (METAL) DEPENDENT REPRESSOR, DTXR FAMILY"/>
    <property type="match status" value="1"/>
</dbReference>
<dbReference type="InterPro" id="IPR050536">
    <property type="entry name" value="DtxR_MntR_Metal-Reg"/>
</dbReference>
<dbReference type="Proteomes" id="UP000228758">
    <property type="component" value="Unassembled WGS sequence"/>
</dbReference>
<dbReference type="CDD" id="cd00090">
    <property type="entry name" value="HTH_ARSR"/>
    <property type="match status" value="1"/>
</dbReference>
<dbReference type="InterPro" id="IPR036388">
    <property type="entry name" value="WH-like_DNA-bd_sf"/>
</dbReference>
<dbReference type="InterPro" id="IPR036421">
    <property type="entry name" value="Fe_dep_repressor_sf"/>
</dbReference>
<dbReference type="SUPFAM" id="SSF46785">
    <property type="entry name" value="Winged helix' DNA-binding domain"/>
    <property type="match status" value="1"/>
</dbReference>
<keyword evidence="5" id="KW-0678">Repressor</keyword>
<comment type="caution">
    <text evidence="14">The sequence shown here is derived from an EMBL/GenBank/DDBJ whole genome shotgun (WGS) entry which is preliminary data.</text>
</comment>
<evidence type="ECO:0000256" key="11">
    <source>
        <dbReference type="ARBA" id="ARBA00032593"/>
    </source>
</evidence>
<evidence type="ECO:0000256" key="7">
    <source>
        <dbReference type="ARBA" id="ARBA00023125"/>
    </source>
</evidence>
<sequence length="203" mass="22334">MARPPATVVEDYLKAIYAHTEWQDDPVTPSQLAERLGLAPSTVTEMVKKLAAQGLVDHARYGAIRLTDAGRQEALRMVRRHRLIETWLVERCGFAWHEVHDEAEVLEHAMSDRLLDELDRQLGHPTSDPHGDPIPDVHGRVDRPDAVPLAQLSDGRALVARVSDRDPEMLRELTRGGVSPGSIVSAGSLAAAATAIWVIPLDD</sequence>
<dbReference type="GO" id="GO:0046983">
    <property type="term" value="F:protein dimerization activity"/>
    <property type="evidence" value="ECO:0007669"/>
    <property type="project" value="InterPro"/>
</dbReference>
<keyword evidence="10" id="KW-0464">Manganese</keyword>
<dbReference type="InterPro" id="IPR001367">
    <property type="entry name" value="Fe_dep_repressor"/>
</dbReference>
<evidence type="ECO:0000313" key="14">
    <source>
        <dbReference type="EMBL" id="PJJ71662.1"/>
    </source>
</evidence>
<name>A0A2M9CIH1_9MICO</name>
<dbReference type="RefSeq" id="WP_100365924.1">
    <property type="nucleotide sequence ID" value="NZ_PGFF01000001.1"/>
</dbReference>
<dbReference type="SMART" id="SM00529">
    <property type="entry name" value="HTH_DTXR"/>
    <property type="match status" value="1"/>
</dbReference>
<evidence type="ECO:0000259" key="13">
    <source>
        <dbReference type="PROSITE" id="PS50944"/>
    </source>
</evidence>
<keyword evidence="15" id="KW-1185">Reference proteome</keyword>
<dbReference type="GO" id="GO:0005737">
    <property type="term" value="C:cytoplasm"/>
    <property type="evidence" value="ECO:0007669"/>
    <property type="project" value="UniProtKB-SubCell"/>
</dbReference>
<keyword evidence="7" id="KW-0238">DNA-binding</keyword>
<dbReference type="InterPro" id="IPR012318">
    <property type="entry name" value="HTH_CRP"/>
</dbReference>
<keyword evidence="4" id="KW-0963">Cytoplasm</keyword>
<keyword evidence="8" id="KW-0010">Activator</keyword>
<comment type="similarity">
    <text evidence="2">Belongs to the DtxR/MntR family.</text>
</comment>
<feature type="domain" description="HTH dtxR-type" evidence="13">
    <location>
        <begin position="1"/>
        <end position="67"/>
    </location>
</feature>
<organism evidence="14 15">
    <name type="scientific">Diaminobutyricimonas aerilata</name>
    <dbReference type="NCBI Taxonomy" id="1162967"/>
    <lineage>
        <taxon>Bacteria</taxon>
        <taxon>Bacillati</taxon>
        <taxon>Actinomycetota</taxon>
        <taxon>Actinomycetes</taxon>
        <taxon>Micrococcales</taxon>
        <taxon>Microbacteriaceae</taxon>
        <taxon>Diaminobutyricimonas</taxon>
    </lineage>
</organism>
<accession>A0A2M9CIH1</accession>
<dbReference type="GO" id="GO:0045892">
    <property type="term" value="P:negative regulation of DNA-templated transcription"/>
    <property type="evidence" value="ECO:0007669"/>
    <property type="project" value="TreeGrafter"/>
</dbReference>
<dbReference type="SUPFAM" id="SSF47979">
    <property type="entry name" value="Iron-dependent repressor protein, dimerization domain"/>
    <property type="match status" value="1"/>
</dbReference>
<dbReference type="InterPro" id="IPR011991">
    <property type="entry name" value="ArsR-like_HTH"/>
</dbReference>
<dbReference type="GO" id="GO:0003677">
    <property type="term" value="F:DNA binding"/>
    <property type="evidence" value="ECO:0007669"/>
    <property type="project" value="UniProtKB-KW"/>
</dbReference>
<evidence type="ECO:0000256" key="12">
    <source>
        <dbReference type="SAM" id="MobiDB-lite"/>
    </source>
</evidence>
<evidence type="ECO:0000313" key="15">
    <source>
        <dbReference type="Proteomes" id="UP000228758"/>
    </source>
</evidence>
<evidence type="ECO:0000256" key="3">
    <source>
        <dbReference type="ARBA" id="ARBA00011738"/>
    </source>
</evidence>
<evidence type="ECO:0000256" key="10">
    <source>
        <dbReference type="ARBA" id="ARBA00023211"/>
    </source>
</evidence>
<dbReference type="Pfam" id="PF01325">
    <property type="entry name" value="Fe_dep_repress"/>
    <property type="match status" value="1"/>
</dbReference>
<dbReference type="GO" id="GO:0046914">
    <property type="term" value="F:transition metal ion binding"/>
    <property type="evidence" value="ECO:0007669"/>
    <property type="project" value="InterPro"/>
</dbReference>
<dbReference type="PANTHER" id="PTHR33238:SF11">
    <property type="entry name" value="TRANSCRIPTIONAL REGULATOR MNTR"/>
    <property type="match status" value="1"/>
</dbReference>
<dbReference type="InterPro" id="IPR022689">
    <property type="entry name" value="Iron_dep_repressor"/>
</dbReference>
<dbReference type="Gene3D" id="1.10.60.10">
    <property type="entry name" value="Iron dependent repressor, metal binding and dimerisation domain"/>
    <property type="match status" value="1"/>
</dbReference>
<dbReference type="SMART" id="SM00419">
    <property type="entry name" value="HTH_CRP"/>
    <property type="match status" value="1"/>
</dbReference>
<proteinExistence type="inferred from homology"/>
<protein>
    <recommendedName>
        <fullName evidence="11">Manganese transport regulator</fullName>
    </recommendedName>
</protein>
<dbReference type="InterPro" id="IPR022687">
    <property type="entry name" value="HTH_DTXR"/>
</dbReference>
<dbReference type="GO" id="GO:0003700">
    <property type="term" value="F:DNA-binding transcription factor activity"/>
    <property type="evidence" value="ECO:0007669"/>
    <property type="project" value="InterPro"/>
</dbReference>
<dbReference type="EMBL" id="PGFF01000001">
    <property type="protein sequence ID" value="PJJ71662.1"/>
    <property type="molecule type" value="Genomic_DNA"/>
</dbReference>
<keyword evidence="6" id="KW-0805">Transcription regulation</keyword>
<keyword evidence="9" id="KW-0804">Transcription</keyword>
<evidence type="ECO:0000256" key="6">
    <source>
        <dbReference type="ARBA" id="ARBA00023015"/>
    </source>
</evidence>
<evidence type="ECO:0000256" key="2">
    <source>
        <dbReference type="ARBA" id="ARBA00007871"/>
    </source>
</evidence>
<dbReference type="AlphaFoldDB" id="A0A2M9CIH1"/>
<dbReference type="PROSITE" id="PS50944">
    <property type="entry name" value="HTH_DTXR"/>
    <property type="match status" value="1"/>
</dbReference>
<reference evidence="14 15" key="1">
    <citation type="submission" date="2017-11" db="EMBL/GenBank/DDBJ databases">
        <title>Genomic Encyclopedia of Archaeal and Bacterial Type Strains, Phase II (KMG-II): From Individual Species to Whole Genera.</title>
        <authorList>
            <person name="Goeker M."/>
        </authorList>
    </citation>
    <scope>NUCLEOTIDE SEQUENCE [LARGE SCALE GENOMIC DNA]</scope>
    <source>
        <strain evidence="14 15">DSM 27393</strain>
    </source>
</reference>
<comment type="subcellular location">
    <subcellularLocation>
        <location evidence="1">Cytoplasm</location>
    </subcellularLocation>
</comment>
<dbReference type="InterPro" id="IPR036390">
    <property type="entry name" value="WH_DNA-bd_sf"/>
</dbReference>
<evidence type="ECO:0000256" key="9">
    <source>
        <dbReference type="ARBA" id="ARBA00023163"/>
    </source>
</evidence>
<gene>
    <name evidence="14" type="ORF">CLV46_1213</name>
</gene>